<dbReference type="SMART" id="SM00397">
    <property type="entry name" value="t_SNARE"/>
    <property type="match status" value="1"/>
</dbReference>
<evidence type="ECO:0000256" key="4">
    <source>
        <dbReference type="ARBA" id="ARBA00022692"/>
    </source>
</evidence>
<evidence type="ECO:0000256" key="10">
    <source>
        <dbReference type="ARBA" id="ARBA00046280"/>
    </source>
</evidence>
<comment type="subcellular location">
    <subcellularLocation>
        <location evidence="10">Endomembrane system</location>
        <topology evidence="10">Single-pass type IV membrane protein</topology>
    </subcellularLocation>
    <subcellularLocation>
        <location evidence="1">Golgi apparatus membrane</location>
        <topology evidence="1">Single-pass membrane protein</topology>
    </subcellularLocation>
</comment>
<dbReference type="GO" id="GO:0006886">
    <property type="term" value="P:intracellular protein transport"/>
    <property type="evidence" value="ECO:0007669"/>
    <property type="project" value="InterPro"/>
</dbReference>
<dbReference type="PANTHER" id="PTHR21230:SF26">
    <property type="entry name" value="VESICLE TRANSPORT THROUGH INTERACTION WITH T-SNARES HOMOLOG 1A"/>
    <property type="match status" value="1"/>
</dbReference>
<dbReference type="Gene3D" id="1.20.58.400">
    <property type="entry name" value="t-snare proteins"/>
    <property type="match status" value="1"/>
</dbReference>
<dbReference type="SUPFAM" id="SSF58038">
    <property type="entry name" value="SNARE fusion complex"/>
    <property type="match status" value="1"/>
</dbReference>
<evidence type="ECO:0000256" key="1">
    <source>
        <dbReference type="ARBA" id="ARBA00004194"/>
    </source>
</evidence>
<accession>A0A8S1DCU4</accession>
<dbReference type="CDD" id="cd15891">
    <property type="entry name" value="SNARE_Vti1a"/>
    <property type="match status" value="1"/>
</dbReference>
<dbReference type="InterPro" id="IPR000727">
    <property type="entry name" value="T_SNARE_dom"/>
</dbReference>
<organism evidence="18 19">
    <name type="scientific">Cloeon dipterum</name>
    <dbReference type="NCBI Taxonomy" id="197152"/>
    <lineage>
        <taxon>Eukaryota</taxon>
        <taxon>Metazoa</taxon>
        <taxon>Ecdysozoa</taxon>
        <taxon>Arthropoda</taxon>
        <taxon>Hexapoda</taxon>
        <taxon>Insecta</taxon>
        <taxon>Pterygota</taxon>
        <taxon>Palaeoptera</taxon>
        <taxon>Ephemeroptera</taxon>
        <taxon>Pisciforma</taxon>
        <taxon>Baetidae</taxon>
        <taxon>Cloeon</taxon>
    </lineage>
</organism>
<dbReference type="FunFam" id="1.20.58.400:FF:000001">
    <property type="entry name" value="Vesicle transport through interaction with t-SNAREs homolog 1A"/>
    <property type="match status" value="1"/>
</dbReference>
<dbReference type="GO" id="GO:0048280">
    <property type="term" value="P:vesicle fusion with Golgi apparatus"/>
    <property type="evidence" value="ECO:0007669"/>
    <property type="project" value="TreeGrafter"/>
</dbReference>
<evidence type="ECO:0000256" key="12">
    <source>
        <dbReference type="ARBA" id="ARBA00071612"/>
    </source>
</evidence>
<keyword evidence="6 16" id="KW-1133">Transmembrane helix</keyword>
<comment type="similarity">
    <text evidence="2">Belongs to the VTI1 family.</text>
</comment>
<evidence type="ECO:0000256" key="5">
    <source>
        <dbReference type="ARBA" id="ARBA00022927"/>
    </source>
</evidence>
<evidence type="ECO:0000256" key="6">
    <source>
        <dbReference type="ARBA" id="ARBA00022989"/>
    </source>
</evidence>
<keyword evidence="7" id="KW-0333">Golgi apparatus</keyword>
<keyword evidence="5" id="KW-0653">Protein transport</keyword>
<keyword evidence="3" id="KW-0813">Transport</keyword>
<protein>
    <recommendedName>
        <fullName evidence="12">Vesicle transport through interaction with t-SNAREs homolog 1A</fullName>
    </recommendedName>
    <alternativeName>
        <fullName evidence="14">Vesicle transport v-SNARE protein Vti1-like 2</fullName>
    </alternativeName>
    <alternativeName>
        <fullName evidence="13">Vti1-rp2</fullName>
    </alternativeName>
</protein>
<dbReference type="Proteomes" id="UP000494165">
    <property type="component" value="Unassembled WGS sequence"/>
</dbReference>
<dbReference type="GO" id="GO:0031201">
    <property type="term" value="C:SNARE complex"/>
    <property type="evidence" value="ECO:0007669"/>
    <property type="project" value="TreeGrafter"/>
</dbReference>
<keyword evidence="19" id="KW-1185">Reference proteome</keyword>
<keyword evidence="9 16" id="KW-0472">Membrane</keyword>
<dbReference type="GO" id="GO:0006891">
    <property type="term" value="P:intra-Golgi vesicle-mediated transport"/>
    <property type="evidence" value="ECO:0007669"/>
    <property type="project" value="TreeGrafter"/>
</dbReference>
<evidence type="ECO:0000256" key="3">
    <source>
        <dbReference type="ARBA" id="ARBA00022448"/>
    </source>
</evidence>
<dbReference type="GO" id="GO:0000139">
    <property type="term" value="C:Golgi membrane"/>
    <property type="evidence" value="ECO:0007669"/>
    <property type="project" value="UniProtKB-SubCell"/>
</dbReference>
<dbReference type="FunFam" id="1.20.5.110:FF:000078">
    <property type="entry name" value="Vesicle transport through interaction with t-SNAREs 1A"/>
    <property type="match status" value="1"/>
</dbReference>
<keyword evidence="8 15" id="KW-0175">Coiled coil</keyword>
<dbReference type="Pfam" id="PF12352">
    <property type="entry name" value="V-SNARE_C"/>
    <property type="match status" value="1"/>
</dbReference>
<dbReference type="PANTHER" id="PTHR21230">
    <property type="entry name" value="VESICLE TRANSPORT V-SNARE PROTEIN VTI1-RELATED"/>
    <property type="match status" value="1"/>
</dbReference>
<dbReference type="EMBL" id="CADEPI010000161">
    <property type="protein sequence ID" value="CAB3378269.1"/>
    <property type="molecule type" value="Genomic_DNA"/>
</dbReference>
<evidence type="ECO:0000313" key="18">
    <source>
        <dbReference type="EMBL" id="CAB3378269.1"/>
    </source>
</evidence>
<dbReference type="InterPro" id="IPR010989">
    <property type="entry name" value="SNARE"/>
</dbReference>
<evidence type="ECO:0000256" key="15">
    <source>
        <dbReference type="SAM" id="Coils"/>
    </source>
</evidence>
<feature type="transmembrane region" description="Helical" evidence="16">
    <location>
        <begin position="198"/>
        <end position="219"/>
    </location>
</feature>
<dbReference type="GO" id="GO:0005484">
    <property type="term" value="F:SNAP receptor activity"/>
    <property type="evidence" value="ECO:0007669"/>
    <property type="project" value="TreeGrafter"/>
</dbReference>
<sequence length="221" mass="24907">MAALLETYEQQYAVLTADITSKIGRIPNLTGSDRKDATFNTERQIEEAKELLEQMELEIREIDSSSRPKFSNRLDSYKAELKRLATELKSKSSTYHDGLSEDNGSLFGDAGGAGFQEEQRQRLLDNSEKIERTGRHLQAGYRVALETEEIGSSVLRDLHSQRETIQRTRNRLRETDAELGRSSRILNSMIARSIQHRVILFVVGVAITGAIIFAVYLSASK</sequence>
<dbReference type="GO" id="GO:0042147">
    <property type="term" value="P:retrograde transport, endosome to Golgi"/>
    <property type="evidence" value="ECO:0007669"/>
    <property type="project" value="TreeGrafter"/>
</dbReference>
<dbReference type="GO" id="GO:0031902">
    <property type="term" value="C:late endosome membrane"/>
    <property type="evidence" value="ECO:0007669"/>
    <property type="project" value="TreeGrafter"/>
</dbReference>
<dbReference type="GO" id="GO:0005829">
    <property type="term" value="C:cytosol"/>
    <property type="evidence" value="ECO:0007669"/>
    <property type="project" value="GOC"/>
</dbReference>
<comment type="subunit">
    <text evidence="11">Interacts with distinct SNARE complexes that contain either STX5 or STX6. Interacts with NAPA and, to a lesser extent, with NAPG. Identified in a complex containing STX6, STX12, VAMP4 and VTI1A.</text>
</comment>
<dbReference type="OrthoDB" id="430637at2759"/>
<feature type="domain" description="T-SNARE coiled-coil homology" evidence="17">
    <location>
        <begin position="122"/>
        <end position="189"/>
    </location>
</feature>
<comment type="caution">
    <text evidence="18">The sequence shown here is derived from an EMBL/GenBank/DDBJ whole genome shotgun (WGS) entry which is preliminary data.</text>
</comment>
<proteinExistence type="inferred from homology"/>
<keyword evidence="4 16" id="KW-0812">Transmembrane</keyword>
<evidence type="ECO:0000259" key="17">
    <source>
        <dbReference type="SMART" id="SM00397"/>
    </source>
</evidence>
<evidence type="ECO:0000256" key="14">
    <source>
        <dbReference type="ARBA" id="ARBA00082368"/>
    </source>
</evidence>
<dbReference type="InterPro" id="IPR007705">
    <property type="entry name" value="Vesicle_trsprt_v-SNARE_N"/>
</dbReference>
<dbReference type="SUPFAM" id="SSF47661">
    <property type="entry name" value="t-snare proteins"/>
    <property type="match status" value="1"/>
</dbReference>
<dbReference type="AlphaFoldDB" id="A0A8S1DCU4"/>
<evidence type="ECO:0000313" key="19">
    <source>
        <dbReference type="Proteomes" id="UP000494165"/>
    </source>
</evidence>
<name>A0A8S1DCU4_9INSE</name>
<dbReference type="GO" id="GO:0012507">
    <property type="term" value="C:ER to Golgi transport vesicle membrane"/>
    <property type="evidence" value="ECO:0007669"/>
    <property type="project" value="TreeGrafter"/>
</dbReference>
<reference evidence="18 19" key="1">
    <citation type="submission" date="2020-04" db="EMBL/GenBank/DDBJ databases">
        <authorList>
            <person name="Alioto T."/>
            <person name="Alioto T."/>
            <person name="Gomez Garrido J."/>
        </authorList>
    </citation>
    <scope>NUCLEOTIDE SEQUENCE [LARGE SCALE GENOMIC DNA]</scope>
</reference>
<dbReference type="GO" id="GO:0016236">
    <property type="term" value="P:macroautophagy"/>
    <property type="evidence" value="ECO:0007669"/>
    <property type="project" value="TreeGrafter"/>
</dbReference>
<dbReference type="GO" id="GO:0005789">
    <property type="term" value="C:endoplasmic reticulum membrane"/>
    <property type="evidence" value="ECO:0007669"/>
    <property type="project" value="TreeGrafter"/>
</dbReference>
<evidence type="ECO:0000256" key="2">
    <source>
        <dbReference type="ARBA" id="ARBA00006108"/>
    </source>
</evidence>
<evidence type="ECO:0000256" key="9">
    <source>
        <dbReference type="ARBA" id="ARBA00023136"/>
    </source>
</evidence>
<gene>
    <name evidence="18" type="ORF">CLODIP_2_CD11260</name>
</gene>
<dbReference type="Gene3D" id="1.20.5.110">
    <property type="match status" value="1"/>
</dbReference>
<feature type="coiled-coil region" evidence="15">
    <location>
        <begin position="38"/>
        <end position="94"/>
    </location>
</feature>
<evidence type="ECO:0000256" key="7">
    <source>
        <dbReference type="ARBA" id="ARBA00023034"/>
    </source>
</evidence>
<dbReference type="InterPro" id="IPR038407">
    <property type="entry name" value="v-SNARE_N_sf"/>
</dbReference>
<dbReference type="GO" id="GO:0006896">
    <property type="term" value="P:Golgi to vacuole transport"/>
    <property type="evidence" value="ECO:0007669"/>
    <property type="project" value="TreeGrafter"/>
</dbReference>
<evidence type="ECO:0000256" key="13">
    <source>
        <dbReference type="ARBA" id="ARBA00081711"/>
    </source>
</evidence>
<dbReference type="Pfam" id="PF05008">
    <property type="entry name" value="V-SNARE"/>
    <property type="match status" value="1"/>
</dbReference>
<dbReference type="GO" id="GO:0000149">
    <property type="term" value="F:SNARE binding"/>
    <property type="evidence" value="ECO:0007669"/>
    <property type="project" value="TreeGrafter"/>
</dbReference>
<evidence type="ECO:0000256" key="11">
    <source>
        <dbReference type="ARBA" id="ARBA00065755"/>
    </source>
</evidence>
<evidence type="ECO:0000256" key="8">
    <source>
        <dbReference type="ARBA" id="ARBA00023054"/>
    </source>
</evidence>
<evidence type="ECO:0000256" key="16">
    <source>
        <dbReference type="SAM" id="Phobius"/>
    </source>
</evidence>